<gene>
    <name evidence="2" type="ORF">LTRI10_LOCUS5879</name>
</gene>
<sequence length="160" mass="17116">MKPRFSNCRQTLGPKYSLTETNSKLDSGKDSNQSPSEPVPIQSLISAFAAILRIPFPSISVLSSPIPVPSSAFPLRASTATLLASLLINHNTYISRPSLPGIASEEERQFLSGEGLWTQFSPGAYKSISGGKSNRRGGSELGRGGWAVFFFFSNGSTSCL</sequence>
<keyword evidence="3" id="KW-1185">Reference proteome</keyword>
<proteinExistence type="predicted"/>
<evidence type="ECO:0000256" key="1">
    <source>
        <dbReference type="SAM" id="MobiDB-lite"/>
    </source>
</evidence>
<dbReference type="EMBL" id="OZ034813">
    <property type="protein sequence ID" value="CAL1358321.1"/>
    <property type="molecule type" value="Genomic_DNA"/>
</dbReference>
<dbReference type="Proteomes" id="UP001497516">
    <property type="component" value="Chromosome 1"/>
</dbReference>
<feature type="compositionally biased region" description="Polar residues" evidence="1">
    <location>
        <begin position="18"/>
        <end position="36"/>
    </location>
</feature>
<protein>
    <submittedName>
        <fullName evidence="2">Uncharacterized protein</fullName>
    </submittedName>
</protein>
<evidence type="ECO:0000313" key="3">
    <source>
        <dbReference type="Proteomes" id="UP001497516"/>
    </source>
</evidence>
<organism evidence="2 3">
    <name type="scientific">Linum trigynum</name>
    <dbReference type="NCBI Taxonomy" id="586398"/>
    <lineage>
        <taxon>Eukaryota</taxon>
        <taxon>Viridiplantae</taxon>
        <taxon>Streptophyta</taxon>
        <taxon>Embryophyta</taxon>
        <taxon>Tracheophyta</taxon>
        <taxon>Spermatophyta</taxon>
        <taxon>Magnoliopsida</taxon>
        <taxon>eudicotyledons</taxon>
        <taxon>Gunneridae</taxon>
        <taxon>Pentapetalae</taxon>
        <taxon>rosids</taxon>
        <taxon>fabids</taxon>
        <taxon>Malpighiales</taxon>
        <taxon>Linaceae</taxon>
        <taxon>Linum</taxon>
    </lineage>
</organism>
<dbReference type="AlphaFoldDB" id="A0AAV2CRN7"/>
<reference evidence="2 3" key="1">
    <citation type="submission" date="2024-04" db="EMBL/GenBank/DDBJ databases">
        <authorList>
            <person name="Fracassetti M."/>
        </authorList>
    </citation>
    <scope>NUCLEOTIDE SEQUENCE [LARGE SCALE GENOMIC DNA]</scope>
</reference>
<name>A0AAV2CRN7_9ROSI</name>
<feature type="region of interest" description="Disordered" evidence="1">
    <location>
        <begin position="1"/>
        <end position="37"/>
    </location>
</feature>
<accession>A0AAV2CRN7</accession>
<evidence type="ECO:0000313" key="2">
    <source>
        <dbReference type="EMBL" id="CAL1358321.1"/>
    </source>
</evidence>